<dbReference type="WBParaSite" id="GPLIN_000682100">
    <property type="protein sequence ID" value="GPLIN_000682100"/>
    <property type="gene ID" value="GPLIN_000682100"/>
</dbReference>
<feature type="compositionally biased region" description="Basic and acidic residues" evidence="2">
    <location>
        <begin position="320"/>
        <end position="347"/>
    </location>
</feature>
<organism evidence="3 4">
    <name type="scientific">Globodera pallida</name>
    <name type="common">Potato cyst nematode worm</name>
    <name type="synonym">Heterodera pallida</name>
    <dbReference type="NCBI Taxonomy" id="36090"/>
    <lineage>
        <taxon>Eukaryota</taxon>
        <taxon>Metazoa</taxon>
        <taxon>Ecdysozoa</taxon>
        <taxon>Nematoda</taxon>
        <taxon>Chromadorea</taxon>
        <taxon>Rhabditida</taxon>
        <taxon>Tylenchina</taxon>
        <taxon>Tylenchomorpha</taxon>
        <taxon>Tylenchoidea</taxon>
        <taxon>Heteroderidae</taxon>
        <taxon>Heteroderinae</taxon>
        <taxon>Globodera</taxon>
    </lineage>
</organism>
<feature type="compositionally biased region" description="Polar residues" evidence="2">
    <location>
        <begin position="279"/>
        <end position="299"/>
    </location>
</feature>
<reference evidence="3" key="1">
    <citation type="submission" date="2014-05" db="EMBL/GenBank/DDBJ databases">
        <title>The genome and life-stage specific transcriptomes of Globodera pallida elucidate key aspects of plant parasitism by a cyst nematode.</title>
        <authorList>
            <person name="Cotton J.A."/>
            <person name="Lilley C.J."/>
            <person name="Jones L.M."/>
            <person name="Kikuchi T."/>
            <person name="Reid A.J."/>
            <person name="Thorpe P."/>
            <person name="Tsai I.J."/>
            <person name="Beasley H."/>
            <person name="Blok V."/>
            <person name="Cock P.J.A."/>
            <person name="Van den Akker S.E."/>
            <person name="Holroyd N."/>
            <person name="Hunt M."/>
            <person name="Mantelin S."/>
            <person name="Naghra H."/>
            <person name="Pain A."/>
            <person name="Palomares-Rius J.E."/>
            <person name="Zarowiecki M."/>
            <person name="Berriman M."/>
            <person name="Jones J.T."/>
            <person name="Urwin P.E."/>
        </authorList>
    </citation>
    <scope>NUCLEOTIDE SEQUENCE [LARGE SCALE GENOMIC DNA]</scope>
    <source>
        <strain evidence="3">Lindley</strain>
    </source>
</reference>
<name>A0A183C1S7_GLOPA</name>
<accession>A0A183C1S7</accession>
<evidence type="ECO:0000256" key="2">
    <source>
        <dbReference type="SAM" id="MobiDB-lite"/>
    </source>
</evidence>
<feature type="region of interest" description="Disordered" evidence="2">
    <location>
        <begin position="385"/>
        <end position="404"/>
    </location>
</feature>
<feature type="coiled-coil region" evidence="1">
    <location>
        <begin position="34"/>
        <end position="61"/>
    </location>
</feature>
<reference evidence="4" key="2">
    <citation type="submission" date="2016-06" db="UniProtKB">
        <authorList>
            <consortium name="WormBaseParasite"/>
        </authorList>
    </citation>
    <scope>IDENTIFICATION</scope>
</reference>
<protein>
    <submittedName>
        <fullName evidence="4">Ribonuclease H-like domain-containing protein</fullName>
    </submittedName>
</protein>
<feature type="region of interest" description="Disordered" evidence="2">
    <location>
        <begin position="164"/>
        <end position="347"/>
    </location>
</feature>
<feature type="compositionally biased region" description="Polar residues" evidence="2">
    <location>
        <begin position="190"/>
        <end position="199"/>
    </location>
</feature>
<proteinExistence type="predicted"/>
<keyword evidence="3" id="KW-1185">Reference proteome</keyword>
<dbReference type="AlphaFoldDB" id="A0A183C1S7"/>
<dbReference type="Proteomes" id="UP000050741">
    <property type="component" value="Unassembled WGS sequence"/>
</dbReference>
<keyword evidence="1" id="KW-0175">Coiled coil</keyword>
<evidence type="ECO:0000313" key="3">
    <source>
        <dbReference type="Proteomes" id="UP000050741"/>
    </source>
</evidence>
<feature type="compositionally biased region" description="Basic and acidic residues" evidence="2">
    <location>
        <begin position="164"/>
        <end position="177"/>
    </location>
</feature>
<evidence type="ECO:0000313" key="4">
    <source>
        <dbReference type="WBParaSite" id="GPLIN_000682100"/>
    </source>
</evidence>
<feature type="compositionally biased region" description="Basic and acidic residues" evidence="2">
    <location>
        <begin position="261"/>
        <end position="271"/>
    </location>
</feature>
<sequence length="696" mass="78594">MATEFGKDELLAQAILDLELKMKHEIRQNNAYLLSKIEKHYEQTDKKLTFLEAKMEAMSRDREDRQQSHSSREVYPLNLLAVLLELRVSSAYNSTVFTPNSSINYNRLNKGTNHQHKESRQQRAILDLELKMKHEIRQNNAYLLSKIEKHYEQTDKKLSSLEAKMEAMSRDREDRQQSHSSRGGRRTNYFAANNYTHNNPGGRAQMPGVDSPRVGRPSEKTFERAVPVPPNPANQQQHPYKVFGMGGSGNTPANRQQFKPNTEKPPADGHGHGGRYKQTLGTSKAQTTSPSTIQNQWTTKAAGLYTDDEDSSDSSASQKSESKHLVAKPHQQEELEEQLRKEDGYEKTPAEVVDVGGNGMDVFEDVVNGKRVFVGKFETCDEVAGNSDVQSNPSVEVETHDRTAETSTAAVTAMLNIKENHQPMSTVTPGAIISPVLGGALGDLDNLFRQMSNKKFSFSLMSRVARDFGDGGAAAKVVLPYTIYIDAVKHLVSARLVAVDYRVVSHFLPTFKAIFFHLNFDDWQRAMEHFFGFAMEGNANFGQETDRASEFLFRDYGPCANFVDDRFVVQCRQLSFLILLDELDKKELFDKIVNKALRMRTELVMINLAKFMKCTPGLMKCAPPLALFKQIHDATRTKGKSLLIARLELGLTSLCDNIMRIEKTGKSGFSVVKNCGPIFYEEQQMLSWCHKRLHEF</sequence>
<evidence type="ECO:0000256" key="1">
    <source>
        <dbReference type="SAM" id="Coils"/>
    </source>
</evidence>
<feature type="compositionally biased region" description="Polar residues" evidence="2">
    <location>
        <begin position="250"/>
        <end position="260"/>
    </location>
</feature>